<keyword evidence="3" id="KW-1185">Reference proteome</keyword>
<feature type="region of interest" description="Disordered" evidence="1">
    <location>
        <begin position="70"/>
        <end position="90"/>
    </location>
</feature>
<proteinExistence type="predicted"/>
<comment type="caution">
    <text evidence="2">The sequence shown here is derived from an EMBL/GenBank/DDBJ whole genome shotgun (WGS) entry which is preliminary data.</text>
</comment>
<protein>
    <submittedName>
        <fullName evidence="2">Uncharacterized protein</fullName>
    </submittedName>
</protein>
<evidence type="ECO:0000313" key="2">
    <source>
        <dbReference type="EMBL" id="KAK0504936.1"/>
    </source>
</evidence>
<feature type="compositionally biased region" description="Basic and acidic residues" evidence="1">
    <location>
        <begin position="139"/>
        <end position="164"/>
    </location>
</feature>
<gene>
    <name evidence="2" type="ORF">EDD18DRAFT_1343725</name>
</gene>
<feature type="region of interest" description="Disordered" evidence="1">
    <location>
        <begin position="137"/>
        <end position="258"/>
    </location>
</feature>
<dbReference type="AlphaFoldDB" id="A0AA39QN97"/>
<accession>A0AA39QN97</accession>
<organism evidence="2 3">
    <name type="scientific">Armillaria luteobubalina</name>
    <dbReference type="NCBI Taxonomy" id="153913"/>
    <lineage>
        <taxon>Eukaryota</taxon>
        <taxon>Fungi</taxon>
        <taxon>Dikarya</taxon>
        <taxon>Basidiomycota</taxon>
        <taxon>Agaricomycotina</taxon>
        <taxon>Agaricomycetes</taxon>
        <taxon>Agaricomycetidae</taxon>
        <taxon>Agaricales</taxon>
        <taxon>Marasmiineae</taxon>
        <taxon>Physalacriaceae</taxon>
        <taxon>Armillaria</taxon>
    </lineage>
</organism>
<feature type="compositionally biased region" description="Polar residues" evidence="1">
    <location>
        <begin position="1"/>
        <end position="11"/>
    </location>
</feature>
<dbReference type="Proteomes" id="UP001175228">
    <property type="component" value="Unassembled WGS sequence"/>
</dbReference>
<dbReference type="EMBL" id="JAUEPU010000002">
    <property type="protein sequence ID" value="KAK0504936.1"/>
    <property type="molecule type" value="Genomic_DNA"/>
</dbReference>
<feature type="compositionally biased region" description="Basic and acidic residues" evidence="1">
    <location>
        <begin position="199"/>
        <end position="213"/>
    </location>
</feature>
<feature type="compositionally biased region" description="Basic and acidic residues" evidence="1">
    <location>
        <begin position="70"/>
        <end position="81"/>
    </location>
</feature>
<name>A0AA39QN97_9AGAR</name>
<feature type="region of interest" description="Disordered" evidence="1">
    <location>
        <begin position="370"/>
        <end position="400"/>
    </location>
</feature>
<feature type="compositionally biased region" description="Pro residues" evidence="1">
    <location>
        <begin position="379"/>
        <end position="388"/>
    </location>
</feature>
<evidence type="ECO:0000313" key="3">
    <source>
        <dbReference type="Proteomes" id="UP001175228"/>
    </source>
</evidence>
<feature type="region of interest" description="Disordered" evidence="1">
    <location>
        <begin position="1"/>
        <end position="22"/>
    </location>
</feature>
<evidence type="ECO:0000256" key="1">
    <source>
        <dbReference type="SAM" id="MobiDB-lite"/>
    </source>
</evidence>
<sequence>MSSLYRRSQTPEAYIAPPMPEDADPDALEVLYAEWDERDAAYRVAMEAHDEWRIEQEAAVAKARKEVAAAEEAHKKEERAKKIVGAKAKKEATEKKQLADKAKKLEVKQLAMEEKERQEKARVKREKALAELRVTQAVEQEKQEEQEEKEKEVGKDKGKGKAMEAAEVSDFVSGALDDEDLEGSGAEEPVEAPQGSKGKAKEILMDHHQKEQVRAAAATGIKKHKAKSTPYVVDSDNTTGPLGQNDLGEPAMKRLKTDPVPGKGDVQFLGKGSFSACEVYQQATDDDDDDDDLVDDNDDDKHKLCRGLVGQSMCVVVLWDALGRNERPGRMGGRARGCGQAGPPNIWAPTANDNSDERALLGIYAGTVNRQNAPNTSHTPPPPCPPLASPSLPNIAVPHSTQDTYGLNVCESPTL</sequence>
<reference evidence="2" key="1">
    <citation type="submission" date="2023-06" db="EMBL/GenBank/DDBJ databases">
        <authorList>
            <consortium name="Lawrence Berkeley National Laboratory"/>
            <person name="Ahrendt S."/>
            <person name="Sahu N."/>
            <person name="Indic B."/>
            <person name="Wong-Bajracharya J."/>
            <person name="Merenyi Z."/>
            <person name="Ke H.-M."/>
            <person name="Monk M."/>
            <person name="Kocsube S."/>
            <person name="Drula E."/>
            <person name="Lipzen A."/>
            <person name="Balint B."/>
            <person name="Henrissat B."/>
            <person name="Andreopoulos B."/>
            <person name="Martin F.M."/>
            <person name="Harder C.B."/>
            <person name="Rigling D."/>
            <person name="Ford K.L."/>
            <person name="Foster G.D."/>
            <person name="Pangilinan J."/>
            <person name="Papanicolaou A."/>
            <person name="Barry K."/>
            <person name="LaButti K."/>
            <person name="Viragh M."/>
            <person name="Koriabine M."/>
            <person name="Yan M."/>
            <person name="Riley R."/>
            <person name="Champramary S."/>
            <person name="Plett K.L."/>
            <person name="Tsai I.J."/>
            <person name="Slot J."/>
            <person name="Sipos G."/>
            <person name="Plett J."/>
            <person name="Nagy L.G."/>
            <person name="Grigoriev I.V."/>
        </authorList>
    </citation>
    <scope>NUCLEOTIDE SEQUENCE</scope>
    <source>
        <strain evidence="2">HWK02</strain>
    </source>
</reference>